<name>A0A1H7KQY8_OLID1</name>
<dbReference type="Proteomes" id="UP000199421">
    <property type="component" value="Unassembled WGS sequence"/>
</dbReference>
<evidence type="ECO:0000313" key="1">
    <source>
        <dbReference type="EMBL" id="SEK89209.1"/>
    </source>
</evidence>
<keyword evidence="2" id="KW-1185">Reference proteome</keyword>
<proteinExistence type="predicted"/>
<gene>
    <name evidence="1" type="ORF">SAMN05661044_01436</name>
</gene>
<accession>A0A1H7KQY8</accession>
<dbReference type="EMBL" id="FOAF01000001">
    <property type="protein sequence ID" value="SEK89209.1"/>
    <property type="molecule type" value="Genomic_DNA"/>
</dbReference>
<organism evidence="1 2">
    <name type="scientific">Olivibacter domesticus</name>
    <name type="common">Pseudosphingobacterium domesticum</name>
    <dbReference type="NCBI Taxonomy" id="407022"/>
    <lineage>
        <taxon>Bacteria</taxon>
        <taxon>Pseudomonadati</taxon>
        <taxon>Bacteroidota</taxon>
        <taxon>Sphingobacteriia</taxon>
        <taxon>Sphingobacteriales</taxon>
        <taxon>Sphingobacteriaceae</taxon>
        <taxon>Olivibacter</taxon>
    </lineage>
</organism>
<protein>
    <submittedName>
        <fullName evidence="1">Uncharacterized protein</fullName>
    </submittedName>
</protein>
<sequence>MSLLRCGLANFVNDSPLEVIVTILKEIKSVSKGDLSESKSFNPLRVLVQLRNLENQFIEAMETITKFFKEERDPLFRRGEARGKVEGEEKKSYDVVENLIIKLRLSDEQAAEIAEVSIDFVQKVRADLAKKKN</sequence>
<dbReference type="OrthoDB" id="714214at2"/>
<reference evidence="2" key="1">
    <citation type="submission" date="2016-10" db="EMBL/GenBank/DDBJ databases">
        <authorList>
            <person name="Varghese N."/>
            <person name="Submissions S."/>
        </authorList>
    </citation>
    <scope>NUCLEOTIDE SEQUENCE [LARGE SCALE GENOMIC DNA]</scope>
    <source>
        <strain evidence="2">DSM 18733</strain>
    </source>
</reference>
<dbReference type="AlphaFoldDB" id="A0A1H7KQY8"/>
<evidence type="ECO:0000313" key="2">
    <source>
        <dbReference type="Proteomes" id="UP000199421"/>
    </source>
</evidence>
<dbReference type="RefSeq" id="WP_093320999.1">
    <property type="nucleotide sequence ID" value="NZ_FOAF01000001.1"/>
</dbReference>